<dbReference type="InterPro" id="IPR035919">
    <property type="entry name" value="EAL_sf"/>
</dbReference>
<feature type="transmembrane region" description="Helical" evidence="1">
    <location>
        <begin position="21"/>
        <end position="39"/>
    </location>
</feature>
<dbReference type="EMBL" id="PDKW01000042">
    <property type="protein sequence ID" value="PGH55467.1"/>
    <property type="molecule type" value="Genomic_DNA"/>
</dbReference>
<dbReference type="CDD" id="cd01948">
    <property type="entry name" value="EAL"/>
    <property type="match status" value="1"/>
</dbReference>
<evidence type="ECO:0000313" key="7">
    <source>
        <dbReference type="Proteomes" id="UP000225379"/>
    </source>
</evidence>
<dbReference type="PANTHER" id="PTHR44757:SF2">
    <property type="entry name" value="BIOFILM ARCHITECTURE MAINTENANCE PROTEIN MBAA"/>
    <property type="match status" value="1"/>
</dbReference>
<evidence type="ECO:0000259" key="3">
    <source>
        <dbReference type="PROSITE" id="PS50113"/>
    </source>
</evidence>
<feature type="transmembrane region" description="Helical" evidence="1">
    <location>
        <begin position="155"/>
        <end position="174"/>
    </location>
</feature>
<dbReference type="InterPro" id="IPR033425">
    <property type="entry name" value="MASE3"/>
</dbReference>
<feature type="transmembrane region" description="Helical" evidence="1">
    <location>
        <begin position="194"/>
        <end position="212"/>
    </location>
</feature>
<dbReference type="InterPro" id="IPR001633">
    <property type="entry name" value="EAL_dom"/>
</dbReference>
<keyword evidence="1" id="KW-0472">Membrane</keyword>
<dbReference type="Pfam" id="PF00990">
    <property type="entry name" value="GGDEF"/>
    <property type="match status" value="1"/>
</dbReference>
<comment type="caution">
    <text evidence="6">The sequence shown here is derived from an EMBL/GenBank/DDBJ whole genome shotgun (WGS) entry which is preliminary data.</text>
</comment>
<dbReference type="Pfam" id="PF17159">
    <property type="entry name" value="MASE3"/>
    <property type="match status" value="1"/>
</dbReference>
<feature type="domain" description="PAS" evidence="2">
    <location>
        <begin position="291"/>
        <end position="364"/>
    </location>
</feature>
<name>A0A2B8BE02_9PROT</name>
<dbReference type="CDD" id="cd01949">
    <property type="entry name" value="GGDEF"/>
    <property type="match status" value="1"/>
</dbReference>
<dbReference type="PROSITE" id="PS50112">
    <property type="entry name" value="PAS"/>
    <property type="match status" value="2"/>
</dbReference>
<dbReference type="PANTHER" id="PTHR44757">
    <property type="entry name" value="DIGUANYLATE CYCLASE DGCP"/>
    <property type="match status" value="1"/>
</dbReference>
<dbReference type="AlphaFoldDB" id="A0A2B8BE02"/>
<organism evidence="6 7">
    <name type="scientific">Azospirillum palustre</name>
    <dbReference type="NCBI Taxonomy" id="2044885"/>
    <lineage>
        <taxon>Bacteria</taxon>
        <taxon>Pseudomonadati</taxon>
        <taxon>Pseudomonadota</taxon>
        <taxon>Alphaproteobacteria</taxon>
        <taxon>Rhodospirillales</taxon>
        <taxon>Azospirillaceae</taxon>
        <taxon>Azospirillum</taxon>
    </lineage>
</organism>
<evidence type="ECO:0000256" key="1">
    <source>
        <dbReference type="SAM" id="Phobius"/>
    </source>
</evidence>
<feature type="domain" description="PAC" evidence="3">
    <location>
        <begin position="369"/>
        <end position="421"/>
    </location>
</feature>
<dbReference type="InterPro" id="IPR052155">
    <property type="entry name" value="Biofilm_reg_signaling"/>
</dbReference>
<dbReference type="Pfam" id="PF00563">
    <property type="entry name" value="EAL"/>
    <property type="match status" value="1"/>
</dbReference>
<feature type="transmembrane region" description="Helical" evidence="1">
    <location>
        <begin position="224"/>
        <end position="246"/>
    </location>
</feature>
<feature type="transmembrane region" description="Helical" evidence="1">
    <location>
        <begin position="51"/>
        <end position="71"/>
    </location>
</feature>
<dbReference type="InterPro" id="IPR043128">
    <property type="entry name" value="Rev_trsase/Diguanyl_cyclase"/>
</dbReference>
<dbReference type="PROSITE" id="PS50113">
    <property type="entry name" value="PAC"/>
    <property type="match status" value="2"/>
</dbReference>
<feature type="domain" description="PAC" evidence="3">
    <location>
        <begin position="512"/>
        <end position="564"/>
    </location>
</feature>
<evidence type="ECO:0000313" key="6">
    <source>
        <dbReference type="EMBL" id="PGH55467.1"/>
    </source>
</evidence>
<dbReference type="InterPro" id="IPR001610">
    <property type="entry name" value="PAC"/>
</dbReference>
<dbReference type="SUPFAM" id="SSF141868">
    <property type="entry name" value="EAL domain-like"/>
    <property type="match status" value="1"/>
</dbReference>
<dbReference type="SUPFAM" id="SSF55785">
    <property type="entry name" value="PYP-like sensor domain (PAS domain)"/>
    <property type="match status" value="2"/>
</dbReference>
<dbReference type="RefSeq" id="WP_098738182.1">
    <property type="nucleotide sequence ID" value="NZ_PDKW01000042.1"/>
</dbReference>
<dbReference type="InterPro" id="IPR029787">
    <property type="entry name" value="Nucleotide_cyclase"/>
</dbReference>
<dbReference type="InterPro" id="IPR000160">
    <property type="entry name" value="GGDEF_dom"/>
</dbReference>
<dbReference type="PROSITE" id="PS50883">
    <property type="entry name" value="EAL"/>
    <property type="match status" value="1"/>
</dbReference>
<feature type="transmembrane region" description="Helical" evidence="1">
    <location>
        <begin position="83"/>
        <end position="101"/>
    </location>
</feature>
<evidence type="ECO:0000259" key="5">
    <source>
        <dbReference type="PROSITE" id="PS50887"/>
    </source>
</evidence>
<dbReference type="Gene3D" id="3.30.70.270">
    <property type="match status" value="1"/>
</dbReference>
<dbReference type="Proteomes" id="UP000225379">
    <property type="component" value="Unassembled WGS sequence"/>
</dbReference>
<dbReference type="InterPro" id="IPR013767">
    <property type="entry name" value="PAS_fold"/>
</dbReference>
<keyword evidence="1" id="KW-1133">Transmembrane helix</keyword>
<dbReference type="NCBIfam" id="TIGR00229">
    <property type="entry name" value="sensory_box"/>
    <property type="match status" value="2"/>
</dbReference>
<keyword evidence="1" id="KW-0812">Transmembrane</keyword>
<dbReference type="InterPro" id="IPR000014">
    <property type="entry name" value="PAS"/>
</dbReference>
<dbReference type="CDD" id="cd00130">
    <property type="entry name" value="PAS"/>
    <property type="match status" value="2"/>
</dbReference>
<dbReference type="OrthoDB" id="7251575at2"/>
<dbReference type="Gene3D" id="3.20.20.450">
    <property type="entry name" value="EAL domain"/>
    <property type="match status" value="1"/>
</dbReference>
<sequence>MTATVPKQMGTVQGRAGTPGAIGTLVTLSVPFLLVLQGARVPWSVELAHYLPLHTFFETFSIAVATLIFAIGWHSRNDDTPPALLVLSTCFLGVALLDFGHLLSFPGMPDFVTPSGPEKTIAFWLGARLVAALALLMAAVLPWKAGTANSAALRYPLVGGVLLSSAALFWAVLWHPDLLPHTYVEGSGLTPLKIAAEYLLVLLYAAAALMFYRRRRAARTLDVHRMVIAAIAIAISELCFTLYLSVYDLANMAGHVYKVIGYWYLYRAVFVTAVHHPYDALHQSERDLWREKEQARVTLLSIGDGLIVTDTAGRVSLMNPVAERLTGWTLGEAAGRPVTEVFDIENAETGRRVPVPVEQVLKNGDMVGLANHTVLVACNGTRSHIADMASPIRDRDGTLHGVVMVFQDVTETYASREALKDSLSLNTGILESAACGIIATTLDGIVRVFNREAERIFGYPAAEMIGSTDLPRLYDPDELRAHADGLSIELDRPVKADFAALVAHTRCSGRPEPSEWTGVRRNGARISISTVTSVLRDSGGAVRGYLTVVMDVTERKQAERQIENLAFYDPLTNLPNRRLLMEHLDVHLRAARLGARCGALMFLDLDDFKGLNDARGHMVGDMLLRELAVRLNATLRKGDLVCRLSGDEFVILLPDIGTTLEEATAIASKVAEKLRLAVAQPFQLDCCEHSIFASIGLTVFPKTPDESVEDLLKQADTAMYAAKDGGRNTIRDYDPAMLVEAQARLLLLQDLRKAVDAGEFTLFLQPQTGADGTLVAAEALIRWQHPQRGFVAPGAFIAEAEESGLILPIGDWVLMEACHVLRRLADAGSDCHLSVNISPRQFRQPNFCAGVIAALRATRTDPRRLTLEITEGIAVGDCADTAAKMSELAALGISFSLDDFGTGFSSLSYLKRLPVREIKIDRSFVQDVDSNSHNAVLVETMLSIASRLGLKVVAEGVETAAERDFLEDRGCAVFQGYYFDRPMPVEDFITKYMKNPEILKMEEPAHA</sequence>
<feature type="transmembrane region" description="Helical" evidence="1">
    <location>
        <begin position="121"/>
        <end position="143"/>
    </location>
</feature>
<keyword evidence="7" id="KW-1185">Reference proteome</keyword>
<dbReference type="SMART" id="SM00267">
    <property type="entry name" value="GGDEF"/>
    <property type="match status" value="1"/>
</dbReference>
<proteinExistence type="predicted"/>
<dbReference type="Pfam" id="PF00989">
    <property type="entry name" value="PAS"/>
    <property type="match status" value="2"/>
</dbReference>
<dbReference type="Gene3D" id="3.30.450.20">
    <property type="entry name" value="PAS domain"/>
    <property type="match status" value="2"/>
</dbReference>
<dbReference type="GO" id="GO:0006355">
    <property type="term" value="P:regulation of DNA-templated transcription"/>
    <property type="evidence" value="ECO:0007669"/>
    <property type="project" value="InterPro"/>
</dbReference>
<evidence type="ECO:0000259" key="2">
    <source>
        <dbReference type="PROSITE" id="PS50112"/>
    </source>
</evidence>
<accession>A0A2B8BE02</accession>
<reference evidence="7" key="1">
    <citation type="submission" date="2017-10" db="EMBL/GenBank/DDBJ databases">
        <authorList>
            <person name="Kravchenko I.K."/>
            <person name="Grouzdev D.S."/>
        </authorList>
    </citation>
    <scope>NUCLEOTIDE SEQUENCE [LARGE SCALE GENOMIC DNA]</scope>
    <source>
        <strain evidence="7">B2</strain>
    </source>
</reference>
<evidence type="ECO:0000259" key="4">
    <source>
        <dbReference type="PROSITE" id="PS50883"/>
    </source>
</evidence>
<feature type="domain" description="EAL" evidence="4">
    <location>
        <begin position="744"/>
        <end position="996"/>
    </location>
</feature>
<dbReference type="InterPro" id="IPR035965">
    <property type="entry name" value="PAS-like_dom_sf"/>
</dbReference>
<gene>
    <name evidence="6" type="ORF">CRT60_19380</name>
</gene>
<dbReference type="NCBIfam" id="TIGR00254">
    <property type="entry name" value="GGDEF"/>
    <property type="match status" value="1"/>
</dbReference>
<dbReference type="SMART" id="SM00052">
    <property type="entry name" value="EAL"/>
    <property type="match status" value="1"/>
</dbReference>
<dbReference type="SMART" id="SM00091">
    <property type="entry name" value="PAS"/>
    <property type="match status" value="2"/>
</dbReference>
<feature type="domain" description="PAS" evidence="2">
    <location>
        <begin position="429"/>
        <end position="493"/>
    </location>
</feature>
<dbReference type="InterPro" id="IPR000700">
    <property type="entry name" value="PAS-assoc_C"/>
</dbReference>
<dbReference type="PROSITE" id="PS50887">
    <property type="entry name" value="GGDEF"/>
    <property type="match status" value="1"/>
</dbReference>
<protein>
    <submittedName>
        <fullName evidence="6">Diguanylate cyclase</fullName>
    </submittedName>
</protein>
<feature type="domain" description="GGDEF" evidence="5">
    <location>
        <begin position="596"/>
        <end position="735"/>
    </location>
</feature>
<dbReference type="SUPFAM" id="SSF55073">
    <property type="entry name" value="Nucleotide cyclase"/>
    <property type="match status" value="1"/>
</dbReference>
<dbReference type="SMART" id="SM00086">
    <property type="entry name" value="PAC"/>
    <property type="match status" value="2"/>
</dbReference>